<dbReference type="SMART" id="SM00388">
    <property type="entry name" value="HisKA"/>
    <property type="match status" value="1"/>
</dbReference>
<evidence type="ECO:0000256" key="4">
    <source>
        <dbReference type="ARBA" id="ARBA00022475"/>
    </source>
</evidence>
<feature type="transmembrane region" description="Helical" evidence="14">
    <location>
        <begin position="112"/>
        <end position="134"/>
    </location>
</feature>
<dbReference type="SUPFAM" id="SSF55874">
    <property type="entry name" value="ATPase domain of HSP90 chaperone/DNA topoisomerase II/histidine kinase"/>
    <property type="match status" value="1"/>
</dbReference>
<evidence type="ECO:0000313" key="16">
    <source>
        <dbReference type="EMBL" id="ESR26876.1"/>
    </source>
</evidence>
<dbReference type="PANTHER" id="PTHR43065:SF10">
    <property type="entry name" value="PEROXIDE STRESS-ACTIVATED HISTIDINE KINASE MAK3"/>
    <property type="match status" value="1"/>
</dbReference>
<dbReference type="Pfam" id="PF00512">
    <property type="entry name" value="HisKA"/>
    <property type="match status" value="1"/>
</dbReference>
<dbReference type="Proteomes" id="UP000017819">
    <property type="component" value="Unassembled WGS sequence"/>
</dbReference>
<dbReference type="InterPro" id="IPR036097">
    <property type="entry name" value="HisK_dim/P_sf"/>
</dbReference>
<evidence type="ECO:0000256" key="2">
    <source>
        <dbReference type="ARBA" id="ARBA00004651"/>
    </source>
</evidence>
<dbReference type="GO" id="GO:0005886">
    <property type="term" value="C:plasma membrane"/>
    <property type="evidence" value="ECO:0007669"/>
    <property type="project" value="UniProtKB-SubCell"/>
</dbReference>
<feature type="transmembrane region" description="Helical" evidence="14">
    <location>
        <begin position="246"/>
        <end position="271"/>
    </location>
</feature>
<keyword evidence="8" id="KW-0547">Nucleotide-binding</keyword>
<dbReference type="Gene3D" id="1.10.287.130">
    <property type="match status" value="1"/>
</dbReference>
<accession>V4RLI0</accession>
<dbReference type="eggNOG" id="COG2205">
    <property type="taxonomic scope" value="Bacteria"/>
</dbReference>
<keyword evidence="11 14" id="KW-1133">Transmembrane helix</keyword>
<dbReference type="PRINTS" id="PR00344">
    <property type="entry name" value="BCTRLSENSOR"/>
</dbReference>
<dbReference type="STRING" id="631454.N177_0660"/>
<feature type="transmembrane region" description="Helical" evidence="14">
    <location>
        <begin position="36"/>
        <end position="60"/>
    </location>
</feature>
<sequence>MFVAWPLWVVAYVALDYVSFIESYRGLAITPWNPTAGLAVALVFLGGWRHAPVVIVSPVLAGVLVRGGTVPVPIHLVEGLLFGGSYLVAGLVARHVLKLSPRLQSPGATIRLMLLAVGGSALAAFSYILVLGLADILRGGEILEAFLYFFVGDLIGILIFFPATLIVLTRQWRPLMTWEILPQGLAIAAAFAAIFAVPHAREYQLFYLLFLPLLWCSFRSGIVGAVAALFVVQVGLIVAVHLRGGLLLELVSFQMLMISLAGTGLVFGSLIDQQRIAASRLRQQQLALGRALRMRSVGEVATAIAHEVNQPITSIRTYAGLARDALAAERKDDAMNAVLRIRSECDRASSIIRSTRELVRQEIARPCPVEMEKLIVEVRDLLVDRLGHVSLAIEVAPEARTVTCDPAQVKQALYNLVDNALDAIDSDGARGTILIRVTVPDPQTVEIAVRDTGPGFPEDFAASGITPLVSTKPEGTGIGLSIARSVAETHGGSLLIESDVSGATVRLRLAAQPEKSRE</sequence>
<keyword evidence="17" id="KW-1185">Reference proteome</keyword>
<feature type="transmembrane region" description="Helical" evidence="14">
    <location>
        <begin position="72"/>
        <end position="92"/>
    </location>
</feature>
<dbReference type="AlphaFoldDB" id="V4RLI0"/>
<evidence type="ECO:0000256" key="5">
    <source>
        <dbReference type="ARBA" id="ARBA00022553"/>
    </source>
</evidence>
<feature type="transmembrane region" description="Helical" evidence="14">
    <location>
        <begin position="206"/>
        <end position="239"/>
    </location>
</feature>
<feature type="domain" description="Histidine kinase" evidence="15">
    <location>
        <begin position="303"/>
        <end position="513"/>
    </location>
</feature>
<organism evidence="16 17">
    <name type="scientific">Lutibaculum baratangense AMV1</name>
    <dbReference type="NCBI Taxonomy" id="631454"/>
    <lineage>
        <taxon>Bacteria</taxon>
        <taxon>Pseudomonadati</taxon>
        <taxon>Pseudomonadota</taxon>
        <taxon>Alphaproteobacteria</taxon>
        <taxon>Hyphomicrobiales</taxon>
        <taxon>Tepidamorphaceae</taxon>
        <taxon>Lutibaculum</taxon>
    </lineage>
</organism>
<dbReference type="InterPro" id="IPR003661">
    <property type="entry name" value="HisK_dim/P_dom"/>
</dbReference>
<evidence type="ECO:0000256" key="12">
    <source>
        <dbReference type="ARBA" id="ARBA00023012"/>
    </source>
</evidence>
<evidence type="ECO:0000256" key="8">
    <source>
        <dbReference type="ARBA" id="ARBA00022741"/>
    </source>
</evidence>
<evidence type="ECO:0000259" key="15">
    <source>
        <dbReference type="PROSITE" id="PS50109"/>
    </source>
</evidence>
<evidence type="ECO:0000313" key="17">
    <source>
        <dbReference type="Proteomes" id="UP000017819"/>
    </source>
</evidence>
<comment type="caution">
    <text evidence="16">The sequence shown here is derived from an EMBL/GenBank/DDBJ whole genome shotgun (WGS) entry which is preliminary data.</text>
</comment>
<evidence type="ECO:0000256" key="13">
    <source>
        <dbReference type="ARBA" id="ARBA00023136"/>
    </source>
</evidence>
<evidence type="ECO:0000256" key="11">
    <source>
        <dbReference type="ARBA" id="ARBA00022989"/>
    </source>
</evidence>
<dbReference type="InterPro" id="IPR004358">
    <property type="entry name" value="Sig_transdc_His_kin-like_C"/>
</dbReference>
<gene>
    <name evidence="16" type="ORF">N177_0660</name>
</gene>
<evidence type="ECO:0000256" key="9">
    <source>
        <dbReference type="ARBA" id="ARBA00022777"/>
    </source>
</evidence>
<evidence type="ECO:0000256" key="10">
    <source>
        <dbReference type="ARBA" id="ARBA00022840"/>
    </source>
</evidence>
<evidence type="ECO:0000256" key="14">
    <source>
        <dbReference type="SAM" id="Phobius"/>
    </source>
</evidence>
<dbReference type="InterPro" id="IPR007895">
    <property type="entry name" value="MASE1"/>
</dbReference>
<feature type="transmembrane region" description="Helical" evidence="14">
    <location>
        <begin position="6"/>
        <end position="24"/>
    </location>
</feature>
<dbReference type="SUPFAM" id="SSF47384">
    <property type="entry name" value="Homodimeric domain of signal transducing histidine kinase"/>
    <property type="match status" value="1"/>
</dbReference>
<name>V4RLI0_9HYPH</name>
<dbReference type="CDD" id="cd00082">
    <property type="entry name" value="HisKA"/>
    <property type="match status" value="1"/>
</dbReference>
<dbReference type="SMART" id="SM00387">
    <property type="entry name" value="HATPase_c"/>
    <property type="match status" value="1"/>
</dbReference>
<keyword evidence="5" id="KW-0597">Phosphoprotein</keyword>
<dbReference type="GO" id="GO:0000155">
    <property type="term" value="F:phosphorelay sensor kinase activity"/>
    <property type="evidence" value="ECO:0007669"/>
    <property type="project" value="InterPro"/>
</dbReference>
<keyword evidence="7 14" id="KW-0812">Transmembrane</keyword>
<evidence type="ECO:0000256" key="1">
    <source>
        <dbReference type="ARBA" id="ARBA00000085"/>
    </source>
</evidence>
<keyword evidence="12" id="KW-0902">Two-component regulatory system</keyword>
<feature type="transmembrane region" description="Helical" evidence="14">
    <location>
        <begin position="180"/>
        <end position="200"/>
    </location>
</feature>
<dbReference type="InterPro" id="IPR005467">
    <property type="entry name" value="His_kinase_dom"/>
</dbReference>
<keyword evidence="4" id="KW-1003">Cell membrane</keyword>
<keyword evidence="10" id="KW-0067">ATP-binding</keyword>
<feature type="transmembrane region" description="Helical" evidence="14">
    <location>
        <begin position="146"/>
        <end position="168"/>
    </location>
</feature>
<dbReference type="PROSITE" id="PS50109">
    <property type="entry name" value="HIS_KIN"/>
    <property type="match status" value="1"/>
</dbReference>
<dbReference type="Pfam" id="PF02518">
    <property type="entry name" value="HATPase_c"/>
    <property type="match status" value="1"/>
</dbReference>
<dbReference type="GO" id="GO:0005524">
    <property type="term" value="F:ATP binding"/>
    <property type="evidence" value="ECO:0007669"/>
    <property type="project" value="UniProtKB-KW"/>
</dbReference>
<evidence type="ECO:0000256" key="6">
    <source>
        <dbReference type="ARBA" id="ARBA00022679"/>
    </source>
</evidence>
<protein>
    <recommendedName>
        <fullName evidence="3">histidine kinase</fullName>
        <ecNumber evidence="3">2.7.13.3</ecNumber>
    </recommendedName>
</protein>
<dbReference type="InterPro" id="IPR036890">
    <property type="entry name" value="HATPase_C_sf"/>
</dbReference>
<reference evidence="16 17" key="1">
    <citation type="journal article" date="2014" name="Genome Announc.">
        <title>Draft Genome Sequence of Lutibaculum baratangense Strain AMV1T, Isolated from a Mud Volcano in Andamans, India.</title>
        <authorList>
            <person name="Singh A."/>
            <person name="Sreenivas A."/>
            <person name="Sathyanarayana Reddy G."/>
            <person name="Pinnaka A.K."/>
            <person name="Shivaji S."/>
        </authorList>
    </citation>
    <scope>NUCLEOTIDE SEQUENCE [LARGE SCALE GENOMIC DNA]</scope>
    <source>
        <strain evidence="16 17">AMV1</strain>
    </source>
</reference>
<dbReference type="InterPro" id="IPR003594">
    <property type="entry name" value="HATPase_dom"/>
</dbReference>
<keyword evidence="6" id="KW-0808">Transferase</keyword>
<dbReference type="PANTHER" id="PTHR43065">
    <property type="entry name" value="SENSOR HISTIDINE KINASE"/>
    <property type="match status" value="1"/>
</dbReference>
<dbReference type="EMBL" id="AWXZ01000013">
    <property type="protein sequence ID" value="ESR26876.1"/>
    <property type="molecule type" value="Genomic_DNA"/>
</dbReference>
<proteinExistence type="predicted"/>
<comment type="subcellular location">
    <subcellularLocation>
        <location evidence="2">Cell membrane</location>
        <topology evidence="2">Multi-pass membrane protein</topology>
    </subcellularLocation>
</comment>
<dbReference type="Pfam" id="PF05231">
    <property type="entry name" value="MASE1"/>
    <property type="match status" value="1"/>
</dbReference>
<dbReference type="Gene3D" id="3.30.565.10">
    <property type="entry name" value="Histidine kinase-like ATPase, C-terminal domain"/>
    <property type="match status" value="1"/>
</dbReference>
<dbReference type="EC" id="2.7.13.3" evidence="3"/>
<keyword evidence="13 14" id="KW-0472">Membrane</keyword>
<keyword evidence="9" id="KW-0418">Kinase</keyword>
<evidence type="ECO:0000256" key="3">
    <source>
        <dbReference type="ARBA" id="ARBA00012438"/>
    </source>
</evidence>
<comment type="catalytic activity">
    <reaction evidence="1">
        <text>ATP + protein L-histidine = ADP + protein N-phospho-L-histidine.</text>
        <dbReference type="EC" id="2.7.13.3"/>
    </reaction>
</comment>
<evidence type="ECO:0000256" key="7">
    <source>
        <dbReference type="ARBA" id="ARBA00022692"/>
    </source>
</evidence>